<accession>A0A1H1QKZ9</accession>
<protein>
    <submittedName>
        <fullName evidence="2">Uncharacterized protein</fullName>
    </submittedName>
</protein>
<dbReference type="Proteomes" id="UP000199092">
    <property type="component" value="Chromosome I"/>
</dbReference>
<proteinExistence type="predicted"/>
<sequence length="230" mass="24017">MNRRSRPPVDPIDAVLADLAARLPAGAGGGRRGLLQEAEDGLRDAAEAYEQQGCTHREAAHRAAGEFGEPAALAPWYADDVLRLEARRTSGVLALGYLLVLTAWALLGRTAGHPEPRDHRWVTSSFAVLGVLAAAVAAAVFVACRRQARSGRTGGAVAWAAGVAGLLCGGATLLASYLVEPWGSRGSALPASPWTGPVEVLSALVVAVILLLSLRCLGAAWRVRHPARRG</sequence>
<feature type="transmembrane region" description="Helical" evidence="1">
    <location>
        <begin position="124"/>
        <end position="144"/>
    </location>
</feature>
<dbReference type="STRING" id="546871.SAMN04488543_1349"/>
<gene>
    <name evidence="2" type="ORF">SAMN04488543_1349</name>
</gene>
<evidence type="ECO:0000313" key="3">
    <source>
        <dbReference type="Proteomes" id="UP000199092"/>
    </source>
</evidence>
<feature type="transmembrane region" description="Helical" evidence="1">
    <location>
        <begin position="156"/>
        <end position="179"/>
    </location>
</feature>
<evidence type="ECO:0000256" key="1">
    <source>
        <dbReference type="SAM" id="Phobius"/>
    </source>
</evidence>
<feature type="transmembrane region" description="Helical" evidence="1">
    <location>
        <begin position="92"/>
        <end position="112"/>
    </location>
</feature>
<organism evidence="2 3">
    <name type="scientific">Friedmanniella luteola</name>
    <dbReference type="NCBI Taxonomy" id="546871"/>
    <lineage>
        <taxon>Bacteria</taxon>
        <taxon>Bacillati</taxon>
        <taxon>Actinomycetota</taxon>
        <taxon>Actinomycetes</taxon>
        <taxon>Propionibacteriales</taxon>
        <taxon>Nocardioidaceae</taxon>
        <taxon>Friedmanniella</taxon>
    </lineage>
</organism>
<dbReference type="OrthoDB" id="5187995at2"/>
<reference evidence="2 3" key="1">
    <citation type="submission" date="2016-10" db="EMBL/GenBank/DDBJ databases">
        <authorList>
            <person name="de Groot N.N."/>
        </authorList>
    </citation>
    <scope>NUCLEOTIDE SEQUENCE [LARGE SCALE GENOMIC DNA]</scope>
    <source>
        <strain evidence="2 3">DSM 21741</strain>
    </source>
</reference>
<dbReference type="AlphaFoldDB" id="A0A1H1QKZ9"/>
<keyword evidence="1" id="KW-0812">Transmembrane</keyword>
<dbReference type="EMBL" id="LT629749">
    <property type="protein sequence ID" value="SDS24130.1"/>
    <property type="molecule type" value="Genomic_DNA"/>
</dbReference>
<name>A0A1H1QKZ9_9ACTN</name>
<keyword evidence="1" id="KW-1133">Transmembrane helix</keyword>
<evidence type="ECO:0000313" key="2">
    <source>
        <dbReference type="EMBL" id="SDS24130.1"/>
    </source>
</evidence>
<keyword evidence="3" id="KW-1185">Reference proteome</keyword>
<dbReference type="RefSeq" id="WP_091411356.1">
    <property type="nucleotide sequence ID" value="NZ_LT629749.1"/>
</dbReference>
<feature type="transmembrane region" description="Helical" evidence="1">
    <location>
        <begin position="199"/>
        <end position="221"/>
    </location>
</feature>
<keyword evidence="1" id="KW-0472">Membrane</keyword>